<reference evidence="1" key="2">
    <citation type="journal article" date="2019" name="IMA Fungus">
        <title>Genome sequencing and comparison of five Tilletia species to identify candidate genes for the detection of regulated species infecting wheat.</title>
        <authorList>
            <person name="Nguyen H.D.T."/>
            <person name="Sultana T."/>
            <person name="Kesanakurti P."/>
            <person name="Hambleton S."/>
        </authorList>
    </citation>
    <scope>NUCLEOTIDE SEQUENCE</scope>
    <source>
        <strain evidence="1">DAOMC 236426</strain>
    </source>
</reference>
<organism evidence="1 2">
    <name type="scientific">Tilletia controversa</name>
    <name type="common">dwarf bunt fungus</name>
    <dbReference type="NCBI Taxonomy" id="13291"/>
    <lineage>
        <taxon>Eukaryota</taxon>
        <taxon>Fungi</taxon>
        <taxon>Dikarya</taxon>
        <taxon>Basidiomycota</taxon>
        <taxon>Ustilaginomycotina</taxon>
        <taxon>Exobasidiomycetes</taxon>
        <taxon>Tilletiales</taxon>
        <taxon>Tilletiaceae</taxon>
        <taxon>Tilletia</taxon>
    </lineage>
</organism>
<keyword evidence="2" id="KW-1185">Reference proteome</keyword>
<dbReference type="EMBL" id="LWDE02000513">
    <property type="protein sequence ID" value="KAE8247116.1"/>
    <property type="molecule type" value="Genomic_DNA"/>
</dbReference>
<dbReference type="AlphaFoldDB" id="A0A8X7MTA6"/>
<accession>A0A8X7MTA6</accession>
<comment type="caution">
    <text evidence="1">The sequence shown here is derived from an EMBL/GenBank/DDBJ whole genome shotgun (WGS) entry which is preliminary data.</text>
</comment>
<gene>
    <name evidence="1" type="ORF">A4X06_0g4692</name>
</gene>
<dbReference type="InterPro" id="IPR029063">
    <property type="entry name" value="SAM-dependent_MTases_sf"/>
</dbReference>
<proteinExistence type="predicted"/>
<dbReference type="InterPro" id="IPR019410">
    <property type="entry name" value="Methyltransf_16"/>
</dbReference>
<name>A0A8X7MTA6_9BASI</name>
<dbReference type="Pfam" id="PF10294">
    <property type="entry name" value="Methyltransf_16"/>
    <property type="match status" value="1"/>
</dbReference>
<evidence type="ECO:0000313" key="2">
    <source>
        <dbReference type="Proteomes" id="UP000077684"/>
    </source>
</evidence>
<evidence type="ECO:0000313" key="1">
    <source>
        <dbReference type="EMBL" id="KAE8247116.1"/>
    </source>
</evidence>
<sequence length="129" mass="13979">MSEADPLDLFEDALLSIFDEHMPAGGDPGQRISFTHPALPTPNGSISYNIPNVHARSTHLFAHHQWDSGVLLARMIAESSSSLSNPCSDEDQQEYGYPTADVRDQSVVELGAGTGLPGLSQDSWERIVC</sequence>
<dbReference type="GO" id="GO:0008757">
    <property type="term" value="F:S-adenosylmethionine-dependent methyltransferase activity"/>
    <property type="evidence" value="ECO:0007669"/>
    <property type="project" value="UniProtKB-ARBA"/>
</dbReference>
<protein>
    <submittedName>
        <fullName evidence="1">Uncharacterized protein</fullName>
    </submittedName>
</protein>
<reference evidence="1" key="1">
    <citation type="submission" date="2016-04" db="EMBL/GenBank/DDBJ databases">
        <authorList>
            <person name="Nguyen H.D."/>
            <person name="Samba Siva P."/>
            <person name="Cullis J."/>
            <person name="Levesque C.A."/>
            <person name="Hambleton S."/>
        </authorList>
    </citation>
    <scope>NUCLEOTIDE SEQUENCE</scope>
    <source>
        <strain evidence="1">DAOMC 236426</strain>
    </source>
</reference>
<dbReference type="Proteomes" id="UP000077684">
    <property type="component" value="Unassembled WGS sequence"/>
</dbReference>
<dbReference type="Gene3D" id="3.40.50.150">
    <property type="entry name" value="Vaccinia Virus protein VP39"/>
    <property type="match status" value="1"/>
</dbReference>